<dbReference type="PRINTS" id="PR00359">
    <property type="entry name" value="BP450"/>
</dbReference>
<accession>A0A0B5EPS8</accession>
<evidence type="ECO:0000256" key="6">
    <source>
        <dbReference type="ARBA" id="ARBA00023033"/>
    </source>
</evidence>
<keyword evidence="3 7" id="KW-0479">Metal-binding</keyword>
<proteinExistence type="inferred from homology"/>
<keyword evidence="6 7" id="KW-0503">Monooxygenase</keyword>
<dbReference type="PANTHER" id="PTHR46696:SF1">
    <property type="entry name" value="CYTOCHROME P450 YJIB-RELATED"/>
    <property type="match status" value="1"/>
</dbReference>
<evidence type="ECO:0000313" key="8">
    <source>
        <dbReference type="EMBL" id="AJE81275.1"/>
    </source>
</evidence>
<comment type="similarity">
    <text evidence="1 7">Belongs to the cytochrome P450 family.</text>
</comment>
<organism evidence="8 9">
    <name type="scientific">Streptomyces albus (strain ATCC 21838 / DSM 41398 / FERM P-419 / JCM 4703 / NBRC 107858)</name>
    <dbReference type="NCBI Taxonomy" id="1081613"/>
    <lineage>
        <taxon>Bacteria</taxon>
        <taxon>Bacillati</taxon>
        <taxon>Actinomycetota</taxon>
        <taxon>Actinomycetes</taxon>
        <taxon>Kitasatosporales</taxon>
        <taxon>Streptomycetaceae</taxon>
        <taxon>Streptomyces</taxon>
    </lineage>
</organism>
<dbReference type="GO" id="GO:0004497">
    <property type="term" value="F:monooxygenase activity"/>
    <property type="evidence" value="ECO:0007669"/>
    <property type="project" value="UniProtKB-KW"/>
</dbReference>
<dbReference type="EMBL" id="CP010519">
    <property type="protein sequence ID" value="AJE81275.1"/>
    <property type="molecule type" value="Genomic_DNA"/>
</dbReference>
<dbReference type="PANTHER" id="PTHR46696">
    <property type="entry name" value="P450, PUTATIVE (EUROFUNG)-RELATED"/>
    <property type="match status" value="1"/>
</dbReference>
<keyword evidence="2 7" id="KW-0349">Heme</keyword>
<dbReference type="Proteomes" id="UP000031523">
    <property type="component" value="Chromosome"/>
</dbReference>
<reference evidence="8 9" key="1">
    <citation type="submission" date="2015-01" db="EMBL/GenBank/DDBJ databases">
        <title>Enhanced salinomycin production by adjusting the supply of polyketide extender units in Streptomyce albus DSM 41398.</title>
        <authorList>
            <person name="Lu C."/>
        </authorList>
    </citation>
    <scope>NUCLEOTIDE SEQUENCE [LARGE SCALE GENOMIC DNA]</scope>
    <source>
        <strain evidence="9">ATCC 21838 / DSM 41398 / FERM P-419 / JCM 4703 / NBRC 107858</strain>
    </source>
</reference>
<dbReference type="Pfam" id="PF00067">
    <property type="entry name" value="p450"/>
    <property type="match status" value="2"/>
</dbReference>
<dbReference type="InterPro" id="IPR001128">
    <property type="entry name" value="Cyt_P450"/>
</dbReference>
<evidence type="ECO:0000313" key="9">
    <source>
        <dbReference type="Proteomes" id="UP000031523"/>
    </source>
</evidence>
<dbReference type="FunFam" id="1.10.630.10:FF:000018">
    <property type="entry name" value="Cytochrome P450 monooxygenase"/>
    <property type="match status" value="1"/>
</dbReference>
<dbReference type="InterPro" id="IPR036396">
    <property type="entry name" value="Cyt_P450_sf"/>
</dbReference>
<evidence type="ECO:0000256" key="7">
    <source>
        <dbReference type="RuleBase" id="RU000461"/>
    </source>
</evidence>
<evidence type="ECO:0000256" key="3">
    <source>
        <dbReference type="ARBA" id="ARBA00022723"/>
    </source>
</evidence>
<dbReference type="GO" id="GO:0020037">
    <property type="term" value="F:heme binding"/>
    <property type="evidence" value="ECO:0007669"/>
    <property type="project" value="InterPro"/>
</dbReference>
<keyword evidence="5 7" id="KW-0408">Iron</keyword>
<keyword evidence="9" id="KW-1185">Reference proteome</keyword>
<dbReference type="GO" id="GO:0016705">
    <property type="term" value="F:oxidoreductase activity, acting on paired donors, with incorporation or reduction of molecular oxygen"/>
    <property type="evidence" value="ECO:0007669"/>
    <property type="project" value="InterPro"/>
</dbReference>
<dbReference type="KEGG" id="sals:SLNWT_0899"/>
<keyword evidence="4 7" id="KW-0560">Oxidoreductase</keyword>
<protein>
    <recommendedName>
        <fullName evidence="10">Cytochrome P450</fullName>
    </recommendedName>
</protein>
<name>A0A0B5EPS8_STRA4</name>
<evidence type="ECO:0000256" key="1">
    <source>
        <dbReference type="ARBA" id="ARBA00010617"/>
    </source>
</evidence>
<dbReference type="GO" id="GO:0005506">
    <property type="term" value="F:iron ion binding"/>
    <property type="evidence" value="ECO:0007669"/>
    <property type="project" value="InterPro"/>
</dbReference>
<dbReference type="AlphaFoldDB" id="A0A0B5EPS8"/>
<evidence type="ECO:0000256" key="2">
    <source>
        <dbReference type="ARBA" id="ARBA00022617"/>
    </source>
</evidence>
<dbReference type="InterPro" id="IPR002397">
    <property type="entry name" value="Cyt_P450_B"/>
</dbReference>
<evidence type="ECO:0000256" key="4">
    <source>
        <dbReference type="ARBA" id="ARBA00023002"/>
    </source>
</evidence>
<dbReference type="SUPFAM" id="SSF48264">
    <property type="entry name" value="Cytochrome P450"/>
    <property type="match status" value="1"/>
</dbReference>
<evidence type="ECO:0008006" key="10">
    <source>
        <dbReference type="Google" id="ProtNLM"/>
    </source>
</evidence>
<dbReference type="PROSITE" id="PS00086">
    <property type="entry name" value="CYTOCHROME_P450"/>
    <property type="match status" value="1"/>
</dbReference>
<dbReference type="InterPro" id="IPR017972">
    <property type="entry name" value="Cyt_P450_CS"/>
</dbReference>
<gene>
    <name evidence="8" type="ORF">SLNWT_0899</name>
</gene>
<dbReference type="Gene3D" id="1.10.630.10">
    <property type="entry name" value="Cytochrome P450"/>
    <property type="match status" value="1"/>
</dbReference>
<sequence>MSLPLMDEEFLTNPYPAYDRLQAGGPVHRMLLPSGLKVWAVVSYEESRKALAHPSLSKDIDASVQLGYFDREMSEGGTPRLEHSSVGQHMLNMDPPDHTRLRKLVNRALTARSVKRLEPVIEEISTALLDAVELRAAESADGSVDLVEEYTAKFPVEVLGRLLGITEEHFPVLVSLTAAIMSNDNENAGANMARFGQHLGEMIRLKRADPGEDLVSALIQARDEDAKLSDIELISTVFLLVVAGYETTVNMIGHGLRALLNHPGQLAELRADPSLIPGANEEFLRYEGPGNRATLRFATEPFELGGVTIGTGEYVSVLLGSANRDGAQFACPHQLDVKRSTTGHLGFGHGIHYCVGAPLARLEMEIALRHLLTRFPDLELAVPDAELRWRKSFMMQGLERLPVRLHKG</sequence>
<evidence type="ECO:0000256" key="5">
    <source>
        <dbReference type="ARBA" id="ARBA00023004"/>
    </source>
</evidence>
<dbReference type="CDD" id="cd11029">
    <property type="entry name" value="CYP107-like"/>
    <property type="match status" value="1"/>
</dbReference>